<evidence type="ECO:0000313" key="2">
    <source>
        <dbReference type="Proteomes" id="UP001145087"/>
    </source>
</evidence>
<protein>
    <submittedName>
        <fullName evidence="1">Uncharacterized protein</fullName>
    </submittedName>
</protein>
<evidence type="ECO:0000313" key="1">
    <source>
        <dbReference type="EMBL" id="MCY1720171.1"/>
    </source>
</evidence>
<sequence>MLINSSKIIEAQKPVVQPETEGQQAAGLTTENGAGIFADAPDQLVTRVIGKLEQGKTIHYYSYGNFNLVRLILYIIKQTGPVHCFMTSYSISQKSIETVLKRIEQQELLSFRVLIDNRVRSMSPKPFQMLSTVFDYRCSSIHAKVALLWNNDWKISVVTSQNATDNPKMERGTIFTDPTIFEFDLKALENEFKRGTT</sequence>
<comment type="caution">
    <text evidence="1">The sequence shown here is derived from an EMBL/GenBank/DDBJ whole genome shotgun (WGS) entry which is preliminary data.</text>
</comment>
<gene>
    <name evidence="1" type="ORF">OU798_07445</name>
</gene>
<keyword evidence="2" id="KW-1185">Reference proteome</keyword>
<organism evidence="1 2">
    <name type="scientific">Draconibacterium aestuarii</name>
    <dbReference type="NCBI Taxonomy" id="2998507"/>
    <lineage>
        <taxon>Bacteria</taxon>
        <taxon>Pseudomonadati</taxon>
        <taxon>Bacteroidota</taxon>
        <taxon>Bacteroidia</taxon>
        <taxon>Marinilabiliales</taxon>
        <taxon>Prolixibacteraceae</taxon>
        <taxon>Draconibacterium</taxon>
    </lineage>
</organism>
<dbReference type="EMBL" id="JAPOHD010000013">
    <property type="protein sequence ID" value="MCY1720171.1"/>
    <property type="molecule type" value="Genomic_DNA"/>
</dbReference>
<dbReference type="Proteomes" id="UP001145087">
    <property type="component" value="Unassembled WGS sequence"/>
</dbReference>
<reference evidence="1" key="1">
    <citation type="submission" date="2022-11" db="EMBL/GenBank/DDBJ databases">
        <title>Marilongibacter aestuarii gen. nov., sp. nov., isolated from tidal flat sediment.</title>
        <authorList>
            <person name="Jiayan W."/>
        </authorList>
    </citation>
    <scope>NUCLEOTIDE SEQUENCE</scope>
    <source>
        <strain evidence="1">Z1-6</strain>
    </source>
</reference>
<proteinExistence type="predicted"/>
<dbReference type="RefSeq" id="WP_343332505.1">
    <property type="nucleotide sequence ID" value="NZ_JAPOHD010000013.1"/>
</dbReference>
<dbReference type="AlphaFoldDB" id="A0A9X3F3Z9"/>
<name>A0A9X3F3Z9_9BACT</name>
<accession>A0A9X3F3Z9</accession>